<keyword evidence="6" id="KW-0732">Signal</keyword>
<dbReference type="EMBL" id="JANUHC010000019">
    <property type="protein sequence ID" value="MCS0633923.1"/>
    <property type="molecule type" value="Genomic_DNA"/>
</dbReference>
<comment type="caution">
    <text evidence="9">The sequence shown here is derived from an EMBL/GenBank/DDBJ whole genome shotgun (WGS) entry which is preliminary data.</text>
</comment>
<feature type="signal peptide" evidence="6">
    <location>
        <begin position="1"/>
        <end position="26"/>
    </location>
</feature>
<keyword evidence="4" id="KW-0998">Cell outer membrane</keyword>
<dbReference type="InterPro" id="IPR036942">
    <property type="entry name" value="Beta-barrel_TonB_sf"/>
</dbReference>
<organism evidence="9 10">
    <name type="scientific">Telluria mixta</name>
    <dbReference type="NCBI Taxonomy" id="34071"/>
    <lineage>
        <taxon>Bacteria</taxon>
        <taxon>Pseudomonadati</taxon>
        <taxon>Pseudomonadota</taxon>
        <taxon>Betaproteobacteria</taxon>
        <taxon>Burkholderiales</taxon>
        <taxon>Oxalobacteraceae</taxon>
        <taxon>Telluria group</taxon>
        <taxon>Telluria</taxon>
    </lineage>
</organism>
<evidence type="ECO:0000256" key="6">
    <source>
        <dbReference type="SAM" id="SignalP"/>
    </source>
</evidence>
<reference evidence="9" key="1">
    <citation type="submission" date="2022-08" db="EMBL/GenBank/DDBJ databases">
        <title>Reclassification of Massilia species as members of the genera Telluria, Duganella, Pseudoduganella, Mokoshia gen. nov. and Zemynaea gen. nov. using orthogonal and non-orthogonal genome-based approaches.</title>
        <authorList>
            <person name="Bowman J.P."/>
        </authorList>
    </citation>
    <scope>NUCLEOTIDE SEQUENCE</scope>
    <source>
        <strain evidence="9">LMG 11547</strain>
    </source>
</reference>
<evidence type="ECO:0000259" key="7">
    <source>
        <dbReference type="Pfam" id="PF00593"/>
    </source>
</evidence>
<proteinExistence type="inferred from homology"/>
<gene>
    <name evidence="9" type="ORF">NX786_31775</name>
</gene>
<evidence type="ECO:0000256" key="2">
    <source>
        <dbReference type="ARBA" id="ARBA00009810"/>
    </source>
</evidence>
<keyword evidence="3 5" id="KW-0472">Membrane</keyword>
<sequence>MNQFRKTAIAVGVSQVVLLASGMAYAQTTPATDNGGTTSVIVVGQRASLENAQKIKQNADEVVDSIVADDIGKLPDRSVTEVLQRVVGVTIDRTMAKGDPEHYSVEGSGVMVRGLSYVRSELNGRDSFSANGGRSLNFEDVPPELMAGIDVYKNPSAEQIEGGISGLINLRTAMPFDFKGRKMSISAQDTYSTLKKGKPQPSYSMMFSDRWKTRFGEFGALFDLATSQSGTRTDAFQVSPYYPRTDVVPGQTVWVPNAASFRSLEFDRKRDGAYAAFQWKPNSAVQSSLTWFKSRYKMKWDEQAIFGQSSPYNLQVANGKFDPKGAMISGVLTDPADGGVNFNDDTRTSTRKSATTDISWNLRWRLNSQWSVTTDLQKVRATTGSFDSTVATGLQIPQMGMDMSATPARLIFDDATKAYMANPNNYYWGFTMEHQDASVANEKAWKTDVKYEFDHPVLRDLRMGVRLTDRDATTINSVPGYNWAAITQPWQVGPVGSWQPLSSLAYLGDPRFSAGTHLNTFPNFFNGKASVPAVVFPNTSLADGYPGTYAQLHQYYNVLCAERSGKAPDTCGAWKPATFGTDPSGTNDQQERSKAIYTQLRFGFDDLKYPIDGNIGVRYVKTNMVAHGYTVFSFTAPNIPAGATVTGTPIPNIPNFQQKQDFDNSYSNVLPTLNLRLKASDKLQFRFAYGKAMSRPDFSQLQAYTSLSEATTTTTNTATNVVNVSNVSLTGTGSGNPMLRPTMAKQADVTAEWYFAPTGSFTAAVFHKKLSDVIINQSYNFALPDVNGTMHDFVTTGPVNGANGTAKGIELAYQQYFDMLPGWLAGFGVQANYTYVKSSQDLYHPVYQAYCSGGSGADNLNLNLNGCDVDGKTFGNLPLNGLSKNSYNLALLFDRGPISARVAYSWRSKSLQAINANGTNGGDGTDTNPNSPTFGQHNVQYALPTWSDAYGQVDASIFYKITENLSFGLEAQNLNNAMYKQLMQQGVGFKVRGAYVTGPRYTAQMRYSF</sequence>
<dbReference type="RefSeq" id="WP_259452863.1">
    <property type="nucleotide sequence ID" value="NZ_CP119520.1"/>
</dbReference>
<evidence type="ECO:0000313" key="9">
    <source>
        <dbReference type="EMBL" id="MCS0633923.1"/>
    </source>
</evidence>
<dbReference type="PANTHER" id="PTHR40980:SF3">
    <property type="entry name" value="TONB-DEPENDENT RECEPTOR-LIKE BETA-BARREL DOMAIN-CONTAINING PROTEIN"/>
    <property type="match status" value="1"/>
</dbReference>
<name>A0ABT2C986_9BURK</name>
<dbReference type="Gene3D" id="2.40.170.20">
    <property type="entry name" value="TonB-dependent receptor, beta-barrel domain"/>
    <property type="match status" value="1"/>
</dbReference>
<dbReference type="Pfam" id="PF00593">
    <property type="entry name" value="TonB_dep_Rec_b-barrel"/>
    <property type="match status" value="1"/>
</dbReference>
<keyword evidence="9" id="KW-0675">Receptor</keyword>
<accession>A0ABT2C986</accession>
<evidence type="ECO:0000313" key="10">
    <source>
        <dbReference type="Proteomes" id="UP001165263"/>
    </source>
</evidence>
<dbReference type="InterPro" id="IPR000531">
    <property type="entry name" value="Beta-barrel_TonB"/>
</dbReference>
<dbReference type="InterPro" id="IPR012910">
    <property type="entry name" value="Plug_dom"/>
</dbReference>
<keyword evidence="5" id="KW-0798">TonB box</keyword>
<comment type="subcellular location">
    <subcellularLocation>
        <location evidence="1 5">Cell outer membrane</location>
    </subcellularLocation>
</comment>
<dbReference type="InterPro" id="IPR037066">
    <property type="entry name" value="Plug_dom_sf"/>
</dbReference>
<keyword evidence="10" id="KW-1185">Reference proteome</keyword>
<dbReference type="Proteomes" id="UP001165263">
    <property type="component" value="Unassembled WGS sequence"/>
</dbReference>
<evidence type="ECO:0000259" key="8">
    <source>
        <dbReference type="Pfam" id="PF07715"/>
    </source>
</evidence>
<dbReference type="Gene3D" id="2.170.130.10">
    <property type="entry name" value="TonB-dependent receptor, plug domain"/>
    <property type="match status" value="1"/>
</dbReference>
<dbReference type="PANTHER" id="PTHR40980">
    <property type="entry name" value="PLUG DOMAIN-CONTAINING PROTEIN"/>
    <property type="match status" value="1"/>
</dbReference>
<dbReference type="Pfam" id="PF07715">
    <property type="entry name" value="Plug"/>
    <property type="match status" value="1"/>
</dbReference>
<feature type="domain" description="TonB-dependent receptor plug" evidence="8">
    <location>
        <begin position="57"/>
        <end position="163"/>
    </location>
</feature>
<evidence type="ECO:0000256" key="3">
    <source>
        <dbReference type="ARBA" id="ARBA00023136"/>
    </source>
</evidence>
<evidence type="ECO:0000256" key="5">
    <source>
        <dbReference type="RuleBase" id="RU003357"/>
    </source>
</evidence>
<protein>
    <submittedName>
        <fullName evidence="9">TonB-dependent receptor</fullName>
    </submittedName>
</protein>
<feature type="chain" id="PRO_5046113770" evidence="6">
    <location>
        <begin position="27"/>
        <end position="1009"/>
    </location>
</feature>
<evidence type="ECO:0000256" key="4">
    <source>
        <dbReference type="ARBA" id="ARBA00023237"/>
    </source>
</evidence>
<evidence type="ECO:0000256" key="1">
    <source>
        <dbReference type="ARBA" id="ARBA00004442"/>
    </source>
</evidence>
<dbReference type="NCBIfam" id="TIGR01782">
    <property type="entry name" value="TonB-Xanth-Caul"/>
    <property type="match status" value="1"/>
</dbReference>
<feature type="domain" description="TonB-dependent receptor-like beta-barrel" evidence="7">
    <location>
        <begin position="420"/>
        <end position="974"/>
    </location>
</feature>
<dbReference type="SUPFAM" id="SSF56935">
    <property type="entry name" value="Porins"/>
    <property type="match status" value="1"/>
</dbReference>
<dbReference type="InterPro" id="IPR010104">
    <property type="entry name" value="TonB_rcpt_bac"/>
</dbReference>
<comment type="similarity">
    <text evidence="2 5">Belongs to the TonB-dependent receptor family.</text>
</comment>